<protein>
    <recommendedName>
        <fullName evidence="6">Mitochondrial inner membrane protease ATP23</fullName>
        <ecNumber evidence="6">3.4.24.-</ecNumber>
    </recommendedName>
</protein>
<reference evidence="8" key="1">
    <citation type="journal article" date="2019" name="Nat. Commun.">
        <title>Expansion of phycobilisome linker gene families in mesophilic red algae.</title>
        <authorList>
            <person name="Lee J."/>
            <person name="Kim D."/>
            <person name="Bhattacharya D."/>
            <person name="Yoon H.S."/>
        </authorList>
    </citation>
    <scope>NUCLEOTIDE SEQUENCE [LARGE SCALE GENOMIC DNA]</scope>
    <source>
        <strain evidence="8">CCMP 1328</strain>
    </source>
</reference>
<dbReference type="EC" id="3.4.24.-" evidence="6"/>
<evidence type="ECO:0000256" key="5">
    <source>
        <dbReference type="ARBA" id="ARBA00023049"/>
    </source>
</evidence>
<sequence length="245" mass="27430">MDKQARNYAVKHDAVVEAARTERQEVLARNRTLLTLELEFERAARGVESHCHCNALVAMAGDGTDSLNQRETREMQRCEKLRAGALSDPTVKFMLEHLQKAGCVMPEEAIRCMRCDERVFGGYQGDGSIVMAANHIATQGIANATLVHEMVHAFDECRAYMDWNSCKQHACSEVRAAALSGDCNWGKEIQRGNFNFANQFPRCIRRRAELSVAMNPNCGPVLAKEAVADVFEVCYNDTMPFDRIP</sequence>
<dbReference type="GO" id="GO:0033615">
    <property type="term" value="P:mitochondrial proton-transporting ATP synthase complex assembly"/>
    <property type="evidence" value="ECO:0007669"/>
    <property type="project" value="TreeGrafter"/>
</dbReference>
<evidence type="ECO:0000313" key="8">
    <source>
        <dbReference type="Proteomes" id="UP000324585"/>
    </source>
</evidence>
<comment type="similarity">
    <text evidence="1 6">Belongs to the peptidase M76 family.</text>
</comment>
<evidence type="ECO:0000256" key="1">
    <source>
        <dbReference type="ARBA" id="ARBA00009915"/>
    </source>
</evidence>
<proteinExistence type="inferred from homology"/>
<dbReference type="OMA" id="EAHQNCV"/>
<organism evidence="7 8">
    <name type="scientific">Porphyridium purpureum</name>
    <name type="common">Red alga</name>
    <name type="synonym">Porphyridium cruentum</name>
    <dbReference type="NCBI Taxonomy" id="35688"/>
    <lineage>
        <taxon>Eukaryota</taxon>
        <taxon>Rhodophyta</taxon>
        <taxon>Bangiophyceae</taxon>
        <taxon>Porphyridiales</taxon>
        <taxon>Porphyridiaceae</taxon>
        <taxon>Porphyridium</taxon>
    </lineage>
</organism>
<evidence type="ECO:0000313" key="7">
    <source>
        <dbReference type="EMBL" id="KAA8495041.1"/>
    </source>
</evidence>
<dbReference type="EMBL" id="VRMN01000004">
    <property type="protein sequence ID" value="KAA8495041.1"/>
    <property type="molecule type" value="Genomic_DNA"/>
</dbReference>
<keyword evidence="5 6" id="KW-0482">Metalloprotease</keyword>
<dbReference type="GO" id="GO:0034982">
    <property type="term" value="P:mitochondrial protein processing"/>
    <property type="evidence" value="ECO:0007669"/>
    <property type="project" value="TreeGrafter"/>
</dbReference>
<keyword evidence="4 6" id="KW-0378">Hydrolase</keyword>
<dbReference type="OrthoDB" id="285308at2759"/>
<name>A0A5J4YU57_PORPP</name>
<evidence type="ECO:0000256" key="3">
    <source>
        <dbReference type="ARBA" id="ARBA00022723"/>
    </source>
</evidence>
<dbReference type="PANTHER" id="PTHR21711:SF0">
    <property type="entry name" value="MITOCHONDRIAL INNER MEMBRANE PROTEASE ATP23 HOMOLOG"/>
    <property type="match status" value="1"/>
</dbReference>
<dbReference type="AlphaFoldDB" id="A0A5J4YU57"/>
<accession>A0A5J4YU57</accession>
<evidence type="ECO:0000256" key="6">
    <source>
        <dbReference type="RuleBase" id="RU364057"/>
    </source>
</evidence>
<dbReference type="GO" id="GO:0005739">
    <property type="term" value="C:mitochondrion"/>
    <property type="evidence" value="ECO:0007669"/>
    <property type="project" value="GOC"/>
</dbReference>
<dbReference type="PANTHER" id="PTHR21711">
    <property type="entry name" value="MITOCHONDRIAL INNER MEMBRANE PROTEASE"/>
    <property type="match status" value="1"/>
</dbReference>
<dbReference type="Proteomes" id="UP000324585">
    <property type="component" value="Unassembled WGS sequence"/>
</dbReference>
<comment type="caution">
    <text evidence="7">The sequence shown here is derived from an EMBL/GenBank/DDBJ whole genome shotgun (WGS) entry which is preliminary data.</text>
</comment>
<dbReference type="InterPro" id="IPR019165">
    <property type="entry name" value="Peptidase_M76_ATP23"/>
</dbReference>
<keyword evidence="3 6" id="KW-0479">Metal-binding</keyword>
<evidence type="ECO:0000256" key="2">
    <source>
        <dbReference type="ARBA" id="ARBA00022670"/>
    </source>
</evidence>
<keyword evidence="8" id="KW-1185">Reference proteome</keyword>
<dbReference type="Pfam" id="PF09768">
    <property type="entry name" value="Peptidase_M76"/>
    <property type="match status" value="1"/>
</dbReference>
<dbReference type="GO" id="GO:0046872">
    <property type="term" value="F:metal ion binding"/>
    <property type="evidence" value="ECO:0007669"/>
    <property type="project" value="UniProtKB-KW"/>
</dbReference>
<gene>
    <name evidence="7" type="ORF">FVE85_3282</name>
</gene>
<dbReference type="GO" id="GO:0004222">
    <property type="term" value="F:metalloendopeptidase activity"/>
    <property type="evidence" value="ECO:0007669"/>
    <property type="project" value="InterPro"/>
</dbReference>
<keyword evidence="2 6" id="KW-0645">Protease</keyword>
<evidence type="ECO:0000256" key="4">
    <source>
        <dbReference type="ARBA" id="ARBA00022801"/>
    </source>
</evidence>